<accession>A0ABQ1I428</accession>
<name>A0ABQ1I428_9ALTE</name>
<protein>
    <submittedName>
        <fullName evidence="1">Uncharacterized protein</fullName>
    </submittedName>
</protein>
<evidence type="ECO:0000313" key="2">
    <source>
        <dbReference type="Proteomes" id="UP000651977"/>
    </source>
</evidence>
<organism evidence="1 2">
    <name type="scientific">Agarivorans gilvus</name>
    <dbReference type="NCBI Taxonomy" id="680279"/>
    <lineage>
        <taxon>Bacteria</taxon>
        <taxon>Pseudomonadati</taxon>
        <taxon>Pseudomonadota</taxon>
        <taxon>Gammaproteobacteria</taxon>
        <taxon>Alteromonadales</taxon>
        <taxon>Alteromonadaceae</taxon>
        <taxon>Agarivorans</taxon>
    </lineage>
</organism>
<gene>
    <name evidence="1" type="ORF">GCM10007414_27340</name>
</gene>
<keyword evidence="2" id="KW-1185">Reference proteome</keyword>
<dbReference type="EMBL" id="BMDY01000017">
    <property type="protein sequence ID" value="GGB12495.1"/>
    <property type="molecule type" value="Genomic_DNA"/>
</dbReference>
<evidence type="ECO:0000313" key="1">
    <source>
        <dbReference type="EMBL" id="GGB12495.1"/>
    </source>
</evidence>
<sequence>MDERIREFFSWSELFDYLVTRRLSHVKSNWELTWGHDDEAYEPEDDSYAELINNLVVELSKLDPPKKYHDNEDRLAEFCKESLNWNIKKVGNRWVGSDYVSILEQGGFKDLDERNLCLAACGRVKAAIDREQLHFADMEEFHRKMLADVVVIILYHRSV</sequence>
<dbReference type="RefSeq" id="WP_055733172.1">
    <property type="nucleotide sequence ID" value="NZ_BMDY01000017.1"/>
</dbReference>
<proteinExistence type="predicted"/>
<comment type="caution">
    <text evidence="1">The sequence shown here is derived from an EMBL/GenBank/DDBJ whole genome shotgun (WGS) entry which is preliminary data.</text>
</comment>
<reference evidence="2" key="1">
    <citation type="journal article" date="2019" name="Int. J. Syst. Evol. Microbiol.">
        <title>The Global Catalogue of Microorganisms (GCM) 10K type strain sequencing project: providing services to taxonomists for standard genome sequencing and annotation.</title>
        <authorList>
            <consortium name="The Broad Institute Genomics Platform"/>
            <consortium name="The Broad Institute Genome Sequencing Center for Infectious Disease"/>
            <person name="Wu L."/>
            <person name="Ma J."/>
        </authorList>
    </citation>
    <scope>NUCLEOTIDE SEQUENCE [LARGE SCALE GENOMIC DNA]</scope>
    <source>
        <strain evidence="2">CGMCC 1.10131</strain>
    </source>
</reference>
<dbReference type="Proteomes" id="UP000651977">
    <property type="component" value="Unassembled WGS sequence"/>
</dbReference>